<feature type="transmembrane region" description="Helical" evidence="1">
    <location>
        <begin position="176"/>
        <end position="198"/>
    </location>
</feature>
<dbReference type="STRING" id="1802270.A3C07_04700"/>
<organism evidence="2 3">
    <name type="scientific">Candidatus Sungbacteria bacterium RIFCSPHIGHO2_02_FULL_47_11</name>
    <dbReference type="NCBI Taxonomy" id="1802270"/>
    <lineage>
        <taxon>Bacteria</taxon>
        <taxon>Candidatus Sungiibacteriota</taxon>
    </lineage>
</organism>
<dbReference type="EMBL" id="MHQI01000052">
    <property type="protein sequence ID" value="OGZ98930.1"/>
    <property type="molecule type" value="Genomic_DNA"/>
</dbReference>
<proteinExistence type="predicted"/>
<sequence length="203" mass="22851">MISTILTPNGVILVSTYWGAYWISKKTGWEENRRQKTGDAIGVLFAVSLLVFIDVLLFRVGGVSFFSLLMHGNNIPVVVFVAGGVLGTAYEYIGQFALKRWYYPSAQRKKILLLVLPIFWGIFMLILQDTWGIFRTIGLEVGISITLTAITHFALIEGINIFTNSWVYTGWARSPVALFLGWIVLVLTFVIGFNRFFINPFGL</sequence>
<feature type="transmembrane region" description="Helical" evidence="1">
    <location>
        <begin position="43"/>
        <end position="69"/>
    </location>
</feature>
<reference evidence="2 3" key="1">
    <citation type="journal article" date="2016" name="Nat. Commun.">
        <title>Thousands of microbial genomes shed light on interconnected biogeochemical processes in an aquifer system.</title>
        <authorList>
            <person name="Anantharaman K."/>
            <person name="Brown C.T."/>
            <person name="Hug L.A."/>
            <person name="Sharon I."/>
            <person name="Castelle C.J."/>
            <person name="Probst A.J."/>
            <person name="Thomas B.C."/>
            <person name="Singh A."/>
            <person name="Wilkins M.J."/>
            <person name="Karaoz U."/>
            <person name="Brodie E.L."/>
            <person name="Williams K.H."/>
            <person name="Hubbard S.S."/>
            <person name="Banfield J.F."/>
        </authorList>
    </citation>
    <scope>NUCLEOTIDE SEQUENCE [LARGE SCALE GENOMIC DNA]</scope>
</reference>
<comment type="caution">
    <text evidence="2">The sequence shown here is derived from an EMBL/GenBank/DDBJ whole genome shotgun (WGS) entry which is preliminary data.</text>
</comment>
<evidence type="ECO:0000313" key="2">
    <source>
        <dbReference type="EMBL" id="OGZ98930.1"/>
    </source>
</evidence>
<protein>
    <submittedName>
        <fullName evidence="2">Uncharacterized protein</fullName>
    </submittedName>
</protein>
<gene>
    <name evidence="2" type="ORF">A3C07_04700</name>
</gene>
<dbReference type="AlphaFoldDB" id="A0A1G2KKF5"/>
<keyword evidence="1" id="KW-1133">Transmembrane helix</keyword>
<feature type="transmembrane region" description="Helical" evidence="1">
    <location>
        <begin position="133"/>
        <end position="155"/>
    </location>
</feature>
<feature type="transmembrane region" description="Helical" evidence="1">
    <location>
        <begin position="75"/>
        <end position="98"/>
    </location>
</feature>
<accession>A0A1G2KKF5</accession>
<name>A0A1G2KKF5_9BACT</name>
<dbReference type="Proteomes" id="UP000179023">
    <property type="component" value="Unassembled WGS sequence"/>
</dbReference>
<feature type="transmembrane region" description="Helical" evidence="1">
    <location>
        <begin position="6"/>
        <end position="23"/>
    </location>
</feature>
<evidence type="ECO:0000256" key="1">
    <source>
        <dbReference type="SAM" id="Phobius"/>
    </source>
</evidence>
<feature type="transmembrane region" description="Helical" evidence="1">
    <location>
        <begin position="110"/>
        <end position="127"/>
    </location>
</feature>
<keyword evidence="1" id="KW-0812">Transmembrane</keyword>
<evidence type="ECO:0000313" key="3">
    <source>
        <dbReference type="Proteomes" id="UP000179023"/>
    </source>
</evidence>
<keyword evidence="1" id="KW-0472">Membrane</keyword>